<keyword evidence="1" id="KW-0732">Signal</keyword>
<evidence type="ECO:0000256" key="1">
    <source>
        <dbReference type="SAM" id="SignalP"/>
    </source>
</evidence>
<reference evidence="2 3" key="1">
    <citation type="submission" date="2019-08" db="EMBL/GenBank/DDBJ databases">
        <title>Genomes of Subsaximicrobium wynnwilliamsii strains.</title>
        <authorList>
            <person name="Bowman J.P."/>
        </authorList>
    </citation>
    <scope>NUCLEOTIDE SEQUENCE [LARGE SCALE GENOMIC DNA]</scope>
    <source>
        <strain evidence="2 3">2-80-2</strain>
    </source>
</reference>
<dbReference type="Proteomes" id="UP000321578">
    <property type="component" value="Unassembled WGS sequence"/>
</dbReference>
<dbReference type="AlphaFoldDB" id="A0A5C6ZLQ4"/>
<keyword evidence="3" id="KW-1185">Reference proteome</keyword>
<evidence type="ECO:0000313" key="3">
    <source>
        <dbReference type="Proteomes" id="UP000321578"/>
    </source>
</evidence>
<feature type="chain" id="PRO_5022775959" evidence="1">
    <location>
        <begin position="26"/>
        <end position="285"/>
    </location>
</feature>
<sequence length="285" mass="31905">MKPVNFTFKCLLSLALMTLSPIAGNAQGAKDFQGQATYISKSSLDLGDWGARLSEEQKKQVKAQLKNRLEKTYTLTFNKTESFFKENDKLDAISGATDSWGKNFAAGDQYKNVKTNAQIQEQEFYGKRFLVKDSLQPISWKLGSETKQIGDYTCFKATASIPTNELTWYSFSWDKLRQNSSATAEGTQETASEETLQLTEVEAWYSPQIPVGHGPSEYWGLPGLILEVSAGDTTMLCSKLVLNPAERLEIKAPEKGKDITKTQYQATIVEKMKEFRSNRTGRSRG</sequence>
<organism evidence="2 3">
    <name type="scientific">Subsaximicrobium wynnwilliamsii</name>
    <dbReference type="NCBI Taxonomy" id="291179"/>
    <lineage>
        <taxon>Bacteria</taxon>
        <taxon>Pseudomonadati</taxon>
        <taxon>Bacteroidota</taxon>
        <taxon>Flavobacteriia</taxon>
        <taxon>Flavobacteriales</taxon>
        <taxon>Flavobacteriaceae</taxon>
        <taxon>Subsaximicrobium</taxon>
    </lineage>
</organism>
<dbReference type="Pfam" id="PF09697">
    <property type="entry name" value="Porph_ging"/>
    <property type="match status" value="1"/>
</dbReference>
<gene>
    <name evidence="2" type="ORF">ESY86_02320</name>
</gene>
<dbReference type="NCBIfam" id="TIGR01200">
    <property type="entry name" value="GLPGLI"/>
    <property type="match status" value="1"/>
</dbReference>
<dbReference type="EMBL" id="VORO01000002">
    <property type="protein sequence ID" value="TXD90815.1"/>
    <property type="molecule type" value="Genomic_DNA"/>
</dbReference>
<proteinExistence type="predicted"/>
<dbReference type="OrthoDB" id="1068986at2"/>
<dbReference type="InterPro" id="IPR005901">
    <property type="entry name" value="GLPGLI"/>
</dbReference>
<evidence type="ECO:0000313" key="2">
    <source>
        <dbReference type="EMBL" id="TXD90815.1"/>
    </source>
</evidence>
<feature type="signal peptide" evidence="1">
    <location>
        <begin position="1"/>
        <end position="25"/>
    </location>
</feature>
<accession>A0A5C6ZLQ4</accession>
<name>A0A5C6ZLQ4_9FLAO</name>
<comment type="caution">
    <text evidence="2">The sequence shown here is derived from an EMBL/GenBank/DDBJ whole genome shotgun (WGS) entry which is preliminary data.</text>
</comment>
<protein>
    <submittedName>
        <fullName evidence="2">GLPGLI family protein</fullName>
    </submittedName>
</protein>